<gene>
    <name evidence="3" type="ORF">HNQ65_002912</name>
</gene>
<dbReference type="Proteomes" id="UP000590740">
    <property type="component" value="Unassembled WGS sequence"/>
</dbReference>
<keyword evidence="3" id="KW-0804">Transcription</keyword>
<feature type="compositionally biased region" description="Basic residues" evidence="1">
    <location>
        <begin position="1"/>
        <end position="11"/>
    </location>
</feature>
<keyword evidence="2" id="KW-0812">Transmembrane</keyword>
<evidence type="ECO:0000256" key="1">
    <source>
        <dbReference type="SAM" id="MobiDB-lite"/>
    </source>
</evidence>
<dbReference type="EMBL" id="JACHIG010000005">
    <property type="protein sequence ID" value="MBB5033329.1"/>
    <property type="molecule type" value="Genomic_DNA"/>
</dbReference>
<dbReference type="GO" id="GO:0000428">
    <property type="term" value="C:DNA-directed RNA polymerase complex"/>
    <property type="evidence" value="ECO:0007669"/>
    <property type="project" value="UniProtKB-KW"/>
</dbReference>
<evidence type="ECO:0000313" key="4">
    <source>
        <dbReference type="Proteomes" id="UP000590740"/>
    </source>
</evidence>
<keyword evidence="2" id="KW-1133">Transmembrane helix</keyword>
<proteinExistence type="predicted"/>
<dbReference type="AlphaFoldDB" id="A0A7W7YBV9"/>
<comment type="caution">
    <text evidence="3">The sequence shown here is derived from an EMBL/GenBank/DDBJ whole genome shotgun (WGS) entry which is preliminary data.</text>
</comment>
<name>A0A7W7YBV9_9BACT</name>
<dbReference type="RefSeq" id="WP_184340239.1">
    <property type="nucleotide sequence ID" value="NZ_JACHIG010000005.1"/>
</dbReference>
<accession>A0A7W7YBV9</accession>
<feature type="compositionally biased region" description="Polar residues" evidence="1">
    <location>
        <begin position="20"/>
        <end position="31"/>
    </location>
</feature>
<organism evidence="3 4">
    <name type="scientific">Prosthecobacter vanneervenii</name>
    <dbReference type="NCBI Taxonomy" id="48466"/>
    <lineage>
        <taxon>Bacteria</taxon>
        <taxon>Pseudomonadati</taxon>
        <taxon>Verrucomicrobiota</taxon>
        <taxon>Verrucomicrobiia</taxon>
        <taxon>Verrucomicrobiales</taxon>
        <taxon>Verrucomicrobiaceae</taxon>
        <taxon>Prosthecobacter</taxon>
    </lineage>
</organism>
<evidence type="ECO:0000256" key="2">
    <source>
        <dbReference type="SAM" id="Phobius"/>
    </source>
</evidence>
<keyword evidence="3" id="KW-0240">DNA-directed RNA polymerase</keyword>
<protein>
    <submittedName>
        <fullName evidence="3">DNA-directed RNA polymerase subunit RPC12/RpoP</fullName>
    </submittedName>
</protein>
<feature type="region of interest" description="Disordered" evidence="1">
    <location>
        <begin position="1"/>
        <end position="61"/>
    </location>
</feature>
<keyword evidence="2" id="KW-0472">Membrane</keyword>
<reference evidence="3 4" key="1">
    <citation type="submission" date="2020-08" db="EMBL/GenBank/DDBJ databases">
        <title>Genomic Encyclopedia of Type Strains, Phase IV (KMG-IV): sequencing the most valuable type-strain genomes for metagenomic binning, comparative biology and taxonomic classification.</title>
        <authorList>
            <person name="Goeker M."/>
        </authorList>
    </citation>
    <scope>NUCLEOTIDE SEQUENCE [LARGE SCALE GENOMIC DNA]</scope>
    <source>
        <strain evidence="3 4">DSM 12252</strain>
    </source>
</reference>
<feature type="compositionally biased region" description="Pro residues" evidence="1">
    <location>
        <begin position="36"/>
        <end position="45"/>
    </location>
</feature>
<sequence length="176" mass="18488">MSKSKPQRKTREKPQRQGEQESTPDSPSTQATTDTPVPPDTPPPAAKSEAQGTTARKVPAKSHFHGGLEATLDTTALLLMQAAVLAAVATLIIAGVAGIVPALLQVAGAWLVRLILCALAEHLRLQKKAQGLPYDGRISEAKEEITYACSECGALLHSTTRCDTCGRPLEQEGAGG</sequence>
<evidence type="ECO:0000313" key="3">
    <source>
        <dbReference type="EMBL" id="MBB5033329.1"/>
    </source>
</evidence>
<keyword evidence="4" id="KW-1185">Reference proteome</keyword>
<feature type="transmembrane region" description="Helical" evidence="2">
    <location>
        <begin position="76"/>
        <end position="96"/>
    </location>
</feature>